<dbReference type="OrthoDB" id="5426166at2759"/>
<gene>
    <name evidence="2" type="ORF">B0T11DRAFT_136075</name>
</gene>
<comment type="caution">
    <text evidence="2">The sequence shown here is derived from an EMBL/GenBank/DDBJ whole genome shotgun (WGS) entry which is preliminary data.</text>
</comment>
<evidence type="ECO:0000256" key="1">
    <source>
        <dbReference type="SAM" id="MobiDB-lite"/>
    </source>
</evidence>
<dbReference type="EMBL" id="JAGPXD010000006">
    <property type="protein sequence ID" value="KAH7349942.1"/>
    <property type="molecule type" value="Genomic_DNA"/>
</dbReference>
<protein>
    <recommendedName>
        <fullName evidence="4">Cysteine-rich transmembrane CYSTM domain-containing protein</fullName>
    </recommendedName>
</protein>
<dbReference type="Proteomes" id="UP000813385">
    <property type="component" value="Unassembled WGS sequence"/>
</dbReference>
<feature type="region of interest" description="Disordered" evidence="1">
    <location>
        <begin position="97"/>
        <end position="138"/>
    </location>
</feature>
<evidence type="ECO:0000313" key="3">
    <source>
        <dbReference type="Proteomes" id="UP000813385"/>
    </source>
</evidence>
<sequence length="188" mass="20792">MAGGHVRSFPAYPYNSVLPSFPVVANKVVACHVHFQCLSRFRWLSRCITPFSSTASAPCPRNLTNPFKTLSTCCSPISSRAPSDLQTNTPFCFAPFRPPPNHLERRGEMPSRVEPETPPPRLPSPALLSRKPRSAEQPRPIQPMAYAEQPSQKEPHLQLRGGRHGDCRAVCCGICAGLCCFQFLDCLC</sequence>
<evidence type="ECO:0008006" key="4">
    <source>
        <dbReference type="Google" id="ProtNLM"/>
    </source>
</evidence>
<dbReference type="AlphaFoldDB" id="A0A8K0TAS6"/>
<reference evidence="2" key="1">
    <citation type="journal article" date="2021" name="Nat. Commun.">
        <title>Genetic determinants of endophytism in the Arabidopsis root mycobiome.</title>
        <authorList>
            <person name="Mesny F."/>
            <person name="Miyauchi S."/>
            <person name="Thiergart T."/>
            <person name="Pickel B."/>
            <person name="Atanasova L."/>
            <person name="Karlsson M."/>
            <person name="Huettel B."/>
            <person name="Barry K.W."/>
            <person name="Haridas S."/>
            <person name="Chen C."/>
            <person name="Bauer D."/>
            <person name="Andreopoulos W."/>
            <person name="Pangilinan J."/>
            <person name="LaButti K."/>
            <person name="Riley R."/>
            <person name="Lipzen A."/>
            <person name="Clum A."/>
            <person name="Drula E."/>
            <person name="Henrissat B."/>
            <person name="Kohler A."/>
            <person name="Grigoriev I.V."/>
            <person name="Martin F.M."/>
            <person name="Hacquard S."/>
        </authorList>
    </citation>
    <scope>NUCLEOTIDE SEQUENCE</scope>
    <source>
        <strain evidence="2">MPI-CAGE-AT-0016</strain>
    </source>
</reference>
<name>A0A8K0TAS6_9PEZI</name>
<evidence type="ECO:0000313" key="2">
    <source>
        <dbReference type="EMBL" id="KAH7349942.1"/>
    </source>
</evidence>
<organism evidence="2 3">
    <name type="scientific">Plectosphaerella cucumerina</name>
    <dbReference type="NCBI Taxonomy" id="40658"/>
    <lineage>
        <taxon>Eukaryota</taxon>
        <taxon>Fungi</taxon>
        <taxon>Dikarya</taxon>
        <taxon>Ascomycota</taxon>
        <taxon>Pezizomycotina</taxon>
        <taxon>Sordariomycetes</taxon>
        <taxon>Hypocreomycetidae</taxon>
        <taxon>Glomerellales</taxon>
        <taxon>Plectosphaerellaceae</taxon>
        <taxon>Plectosphaerella</taxon>
    </lineage>
</organism>
<keyword evidence="3" id="KW-1185">Reference proteome</keyword>
<accession>A0A8K0TAS6</accession>
<feature type="compositionally biased region" description="Basic and acidic residues" evidence="1">
    <location>
        <begin position="102"/>
        <end position="115"/>
    </location>
</feature>
<proteinExistence type="predicted"/>